<organism evidence="12 13">
    <name type="scientific">Roseateles oligotrophus</name>
    <dbReference type="NCBI Taxonomy" id="1769250"/>
    <lineage>
        <taxon>Bacteria</taxon>
        <taxon>Pseudomonadati</taxon>
        <taxon>Pseudomonadota</taxon>
        <taxon>Betaproteobacteria</taxon>
        <taxon>Burkholderiales</taxon>
        <taxon>Sphaerotilaceae</taxon>
        <taxon>Roseateles</taxon>
    </lineage>
</organism>
<evidence type="ECO:0000259" key="11">
    <source>
        <dbReference type="Pfam" id="PF07715"/>
    </source>
</evidence>
<evidence type="ECO:0000256" key="1">
    <source>
        <dbReference type="ARBA" id="ARBA00004571"/>
    </source>
</evidence>
<evidence type="ECO:0000256" key="5">
    <source>
        <dbReference type="ARBA" id="ARBA00022692"/>
    </source>
</evidence>
<dbReference type="SUPFAM" id="SSF56935">
    <property type="entry name" value="Porins"/>
    <property type="match status" value="1"/>
</dbReference>
<evidence type="ECO:0000256" key="7">
    <source>
        <dbReference type="ARBA" id="ARBA00023136"/>
    </source>
</evidence>
<accession>A0ABT2YKS4</accession>
<dbReference type="PANTHER" id="PTHR30069">
    <property type="entry name" value="TONB-DEPENDENT OUTER MEMBRANE RECEPTOR"/>
    <property type="match status" value="1"/>
</dbReference>
<keyword evidence="5 10" id="KW-0812">Transmembrane</keyword>
<keyword evidence="7 10" id="KW-0472">Membrane</keyword>
<comment type="subcellular location">
    <subcellularLocation>
        <location evidence="1 10">Cell outer membrane</location>
        <topology evidence="1 10">Multi-pass membrane protein</topology>
    </subcellularLocation>
</comment>
<dbReference type="RefSeq" id="WP_263573245.1">
    <property type="nucleotide sequence ID" value="NZ_JAJIRN010000010.1"/>
</dbReference>
<keyword evidence="9 10" id="KW-0998">Cell outer membrane</keyword>
<dbReference type="InterPro" id="IPR036942">
    <property type="entry name" value="Beta-barrel_TonB_sf"/>
</dbReference>
<keyword evidence="6" id="KW-0732">Signal</keyword>
<gene>
    <name evidence="12" type="ORF">LNV07_21425</name>
</gene>
<dbReference type="InterPro" id="IPR037066">
    <property type="entry name" value="Plug_dom_sf"/>
</dbReference>
<keyword evidence="8 12" id="KW-0675">Receptor</keyword>
<comment type="similarity">
    <text evidence="2 10">Belongs to the TonB-dependent receptor family.</text>
</comment>
<dbReference type="Gene3D" id="2.40.170.20">
    <property type="entry name" value="TonB-dependent receptor, beta-barrel domain"/>
    <property type="match status" value="1"/>
</dbReference>
<evidence type="ECO:0000256" key="9">
    <source>
        <dbReference type="ARBA" id="ARBA00023237"/>
    </source>
</evidence>
<reference evidence="12 13" key="1">
    <citation type="submission" date="2021-11" db="EMBL/GenBank/DDBJ databases">
        <authorList>
            <person name="Liang Q."/>
            <person name="Mou H."/>
            <person name="Liu Z."/>
        </authorList>
    </citation>
    <scope>NUCLEOTIDE SEQUENCE [LARGE SCALE GENOMIC DNA]</scope>
    <source>
        <strain evidence="12 13">CHU3</strain>
    </source>
</reference>
<evidence type="ECO:0000256" key="6">
    <source>
        <dbReference type="ARBA" id="ARBA00022729"/>
    </source>
</evidence>
<evidence type="ECO:0000256" key="2">
    <source>
        <dbReference type="ARBA" id="ARBA00009810"/>
    </source>
</evidence>
<dbReference type="EMBL" id="JAJIRN010000010">
    <property type="protein sequence ID" value="MCV2370654.1"/>
    <property type="molecule type" value="Genomic_DNA"/>
</dbReference>
<dbReference type="Pfam" id="PF07715">
    <property type="entry name" value="Plug"/>
    <property type="match status" value="1"/>
</dbReference>
<sequence length="688" mass="76508">MNSSSHRQQDSNKQAGAPRRHQLGLALLAIWGSSLGPYSVALASEEIAKKEETEQLAPVIVQSNRVPVSKTVMRGEELSRVAGTGGDPVRALQSLPGVVATSDGNAAPAIRGSRPGDNAYYIDFLPVGYVYHLGGYLSTVHPELVKQFELYTGAFGPEFDDVHGGIVDITLRQPRSDRLGGQIRVGILGADVLVEGPVTENQSFYFAAKKSYIDLLIRGKQTDEDSGVIYTMPKFSDYQAKYSWRLNESNTLSFHAMGAQDQIKFTVPADTDMAIQDPALAGDSKSKESSNTQAVVWDHTLNSRVSNKLALGHMDERSQGKFGSAADADVKVDNFFLRDQLRLRLGEDHDLTLGTILFAQKYKLDLDLLDARCTEFDPACDLTSAERKKFKDELKVNYSIFYLKDRWQLTPELAATAGLHFTRDGYLNRNYTEPRLGLEWRALKHTTFNMGWGKHNQFPDGLQVLQNLGNPKLGHMQATHSVLGVSQALADGWSVKTEIYQKKFDNFVIADPTLNYSNGGSGDASGVELFLKKDAVANSKLSGWLSVSLAKARRQNDVTGHEFKFEYDQPVVVNLVGNYKYSDKWQFGAKWSYHSGNLFTPVVGTGAYPDGRVKPIYGELNSERLPSYHRLDLRVDQVVSPRLSVYYELLNAYAQKNISGYTYTADYKKRRSNVELGITPNVGLDYKF</sequence>
<evidence type="ECO:0000256" key="8">
    <source>
        <dbReference type="ARBA" id="ARBA00023170"/>
    </source>
</evidence>
<dbReference type="InterPro" id="IPR012910">
    <property type="entry name" value="Plug_dom"/>
</dbReference>
<dbReference type="InterPro" id="IPR039426">
    <property type="entry name" value="TonB-dep_rcpt-like"/>
</dbReference>
<dbReference type="Proteomes" id="UP001209701">
    <property type="component" value="Unassembled WGS sequence"/>
</dbReference>
<evidence type="ECO:0000313" key="13">
    <source>
        <dbReference type="Proteomes" id="UP001209701"/>
    </source>
</evidence>
<keyword evidence="4 10" id="KW-1134">Transmembrane beta strand</keyword>
<evidence type="ECO:0000313" key="12">
    <source>
        <dbReference type="EMBL" id="MCV2370654.1"/>
    </source>
</evidence>
<evidence type="ECO:0000256" key="4">
    <source>
        <dbReference type="ARBA" id="ARBA00022452"/>
    </source>
</evidence>
<name>A0ABT2YKS4_9BURK</name>
<evidence type="ECO:0000256" key="10">
    <source>
        <dbReference type="PROSITE-ProRule" id="PRU01360"/>
    </source>
</evidence>
<dbReference type="PROSITE" id="PS52016">
    <property type="entry name" value="TONB_DEPENDENT_REC_3"/>
    <property type="match status" value="1"/>
</dbReference>
<comment type="caution">
    <text evidence="12">The sequence shown here is derived from an EMBL/GenBank/DDBJ whole genome shotgun (WGS) entry which is preliminary data.</text>
</comment>
<dbReference type="PANTHER" id="PTHR30069:SF29">
    <property type="entry name" value="HEMOGLOBIN AND HEMOGLOBIN-HAPTOGLOBIN-BINDING PROTEIN 1-RELATED"/>
    <property type="match status" value="1"/>
</dbReference>
<proteinExistence type="inferred from homology"/>
<evidence type="ECO:0000256" key="3">
    <source>
        <dbReference type="ARBA" id="ARBA00022448"/>
    </source>
</evidence>
<feature type="domain" description="TonB-dependent receptor plug" evidence="11">
    <location>
        <begin position="65"/>
        <end position="159"/>
    </location>
</feature>
<keyword evidence="13" id="KW-1185">Reference proteome</keyword>
<keyword evidence="3 10" id="KW-0813">Transport</keyword>
<dbReference type="Gene3D" id="2.170.130.10">
    <property type="entry name" value="TonB-dependent receptor, plug domain"/>
    <property type="match status" value="1"/>
</dbReference>
<protein>
    <submittedName>
        <fullName evidence="12">TonB-dependent receptor</fullName>
    </submittedName>
</protein>